<evidence type="ECO:0000256" key="1">
    <source>
        <dbReference type="ARBA" id="ARBA00004141"/>
    </source>
</evidence>
<comment type="caution">
    <text evidence="10">The sequence shown here is derived from an EMBL/GenBank/DDBJ whole genome shotgun (WGS) entry which is preliminary data.</text>
</comment>
<dbReference type="InterPro" id="IPR036019">
    <property type="entry name" value="MscL_channel"/>
</dbReference>
<evidence type="ECO:0000256" key="8">
    <source>
        <dbReference type="ARBA" id="ARBA00023303"/>
    </source>
</evidence>
<keyword evidence="5 9" id="KW-1133">Transmembrane helix</keyword>
<evidence type="ECO:0000313" key="11">
    <source>
        <dbReference type="Proteomes" id="UP001277761"/>
    </source>
</evidence>
<keyword evidence="6 9" id="KW-0406">Ion transport</keyword>
<keyword evidence="4 9" id="KW-0812">Transmembrane</keyword>
<keyword evidence="7 9" id="KW-0472">Membrane</keyword>
<feature type="transmembrane region" description="Helical" evidence="9">
    <location>
        <begin position="66"/>
        <end position="87"/>
    </location>
</feature>
<evidence type="ECO:0000256" key="3">
    <source>
        <dbReference type="ARBA" id="ARBA00022475"/>
    </source>
</evidence>
<accession>A0ABU4VGN9</accession>
<gene>
    <name evidence="9 10" type="primary">mscL</name>
    <name evidence="10" type="ORF">SK069_00745</name>
</gene>
<dbReference type="PANTHER" id="PTHR30266">
    <property type="entry name" value="MECHANOSENSITIVE CHANNEL MSCL"/>
    <property type="match status" value="1"/>
</dbReference>
<dbReference type="NCBIfam" id="TIGR00220">
    <property type="entry name" value="mscL"/>
    <property type="match status" value="1"/>
</dbReference>
<dbReference type="HAMAP" id="MF_00115">
    <property type="entry name" value="MscL"/>
    <property type="match status" value="1"/>
</dbReference>
<comment type="function">
    <text evidence="9">Channel that opens in response to stretch forces in the membrane lipid bilayer. May participate in the regulation of osmotic pressure changes within the cell.</text>
</comment>
<proteinExistence type="inferred from homology"/>
<dbReference type="Pfam" id="PF01741">
    <property type="entry name" value="MscL"/>
    <property type="match status" value="1"/>
</dbReference>
<dbReference type="PANTHER" id="PTHR30266:SF2">
    <property type="entry name" value="LARGE-CONDUCTANCE MECHANOSENSITIVE CHANNEL"/>
    <property type="match status" value="1"/>
</dbReference>
<dbReference type="EMBL" id="JAXAVX010000001">
    <property type="protein sequence ID" value="MDX8150106.1"/>
    <property type="molecule type" value="Genomic_DNA"/>
</dbReference>
<keyword evidence="11" id="KW-1185">Reference proteome</keyword>
<dbReference type="Gene3D" id="1.10.1200.120">
    <property type="entry name" value="Large-conductance mechanosensitive channel, MscL, domain 1"/>
    <property type="match status" value="1"/>
</dbReference>
<organism evidence="10 11">
    <name type="scientific">Patulibacter brassicae</name>
    <dbReference type="NCBI Taxonomy" id="1705717"/>
    <lineage>
        <taxon>Bacteria</taxon>
        <taxon>Bacillati</taxon>
        <taxon>Actinomycetota</taxon>
        <taxon>Thermoleophilia</taxon>
        <taxon>Solirubrobacterales</taxon>
        <taxon>Patulibacteraceae</taxon>
        <taxon>Patulibacter</taxon>
    </lineage>
</organism>
<dbReference type="RefSeq" id="WP_319952259.1">
    <property type="nucleotide sequence ID" value="NZ_JAXAVX010000001.1"/>
</dbReference>
<evidence type="ECO:0000256" key="6">
    <source>
        <dbReference type="ARBA" id="ARBA00023065"/>
    </source>
</evidence>
<protein>
    <recommendedName>
        <fullName evidence="9">Large-conductance mechanosensitive channel</fullName>
    </recommendedName>
</protein>
<dbReference type="Proteomes" id="UP001277761">
    <property type="component" value="Unassembled WGS sequence"/>
</dbReference>
<reference evidence="10 11" key="1">
    <citation type="submission" date="2023-11" db="EMBL/GenBank/DDBJ databases">
        <authorList>
            <person name="Xu M."/>
            <person name="Jiang T."/>
        </authorList>
    </citation>
    <scope>NUCLEOTIDE SEQUENCE [LARGE SCALE GENOMIC DNA]</scope>
    <source>
        <strain evidence="10 11">SD</strain>
    </source>
</reference>
<dbReference type="InterPro" id="IPR037673">
    <property type="entry name" value="MSC/AndL"/>
</dbReference>
<comment type="similarity">
    <text evidence="9">Belongs to the MscL family.</text>
</comment>
<comment type="subunit">
    <text evidence="9">Homopentamer.</text>
</comment>
<keyword evidence="2 9" id="KW-0813">Transport</keyword>
<dbReference type="InterPro" id="IPR001185">
    <property type="entry name" value="MS_channel"/>
</dbReference>
<name>A0ABU4VGN9_9ACTN</name>
<feature type="transmembrane region" description="Helical" evidence="9">
    <location>
        <begin position="21"/>
        <end position="46"/>
    </location>
</feature>
<evidence type="ECO:0000256" key="4">
    <source>
        <dbReference type="ARBA" id="ARBA00022692"/>
    </source>
</evidence>
<sequence>MLKELKAFLFKDNLVDVAVAFVLGTAFAALVKALVDGIIMPIIAAIVGKPSFDDIVISISDTDVKVGVFLTALVNFVLIGTVLFFLLRAVTRILRKQEEVTPPSDEVVLLTEIRDALARR</sequence>
<keyword evidence="3 9" id="KW-1003">Cell membrane</keyword>
<evidence type="ECO:0000256" key="7">
    <source>
        <dbReference type="ARBA" id="ARBA00023136"/>
    </source>
</evidence>
<evidence type="ECO:0000256" key="2">
    <source>
        <dbReference type="ARBA" id="ARBA00022448"/>
    </source>
</evidence>
<keyword evidence="8 9" id="KW-0407">Ion channel</keyword>
<evidence type="ECO:0000313" key="10">
    <source>
        <dbReference type="EMBL" id="MDX8150106.1"/>
    </source>
</evidence>
<comment type="subcellular location">
    <subcellularLocation>
        <location evidence="9">Cell membrane</location>
        <topology evidence="9">Multi-pass membrane protein</topology>
    </subcellularLocation>
    <subcellularLocation>
        <location evidence="1">Membrane</location>
        <topology evidence="1">Multi-pass membrane protein</topology>
    </subcellularLocation>
</comment>
<dbReference type="SUPFAM" id="SSF81330">
    <property type="entry name" value="Gated mechanosensitive channel"/>
    <property type="match status" value="1"/>
</dbReference>
<evidence type="ECO:0000256" key="5">
    <source>
        <dbReference type="ARBA" id="ARBA00022989"/>
    </source>
</evidence>
<evidence type="ECO:0000256" key="9">
    <source>
        <dbReference type="HAMAP-Rule" id="MF_00115"/>
    </source>
</evidence>